<evidence type="ECO:0000256" key="3">
    <source>
        <dbReference type="ARBA" id="ARBA00022692"/>
    </source>
</evidence>
<dbReference type="GO" id="GO:0016020">
    <property type="term" value="C:membrane"/>
    <property type="evidence" value="ECO:0007669"/>
    <property type="project" value="UniProtKB-SubCell"/>
</dbReference>
<dbReference type="InterPro" id="IPR008521">
    <property type="entry name" value="Mg_trans_NIPA"/>
</dbReference>
<feature type="transmembrane region" description="Helical" evidence="6">
    <location>
        <begin position="81"/>
        <end position="102"/>
    </location>
</feature>
<feature type="non-terminal residue" evidence="7">
    <location>
        <position position="1"/>
    </location>
</feature>
<reference evidence="7" key="1">
    <citation type="journal article" date="2014" name="PLoS ONE">
        <title>Transcriptome-Based Identification of ABC Transporters in the Western Tarnished Plant Bug Lygus hesperus.</title>
        <authorList>
            <person name="Hull J.J."/>
            <person name="Chaney K."/>
            <person name="Geib S.M."/>
            <person name="Fabrick J.A."/>
            <person name="Brent C.S."/>
            <person name="Walsh D."/>
            <person name="Lavine L.C."/>
        </authorList>
    </citation>
    <scope>NUCLEOTIDE SEQUENCE</scope>
</reference>
<comment type="similarity">
    <text evidence="2">Belongs to the NIPA family.</text>
</comment>
<proteinExistence type="inferred from homology"/>
<evidence type="ECO:0000313" key="7">
    <source>
        <dbReference type="EMBL" id="JAG02296.1"/>
    </source>
</evidence>
<evidence type="ECO:0000256" key="5">
    <source>
        <dbReference type="ARBA" id="ARBA00023136"/>
    </source>
</evidence>
<dbReference type="AlphaFoldDB" id="A0A0A9W4F4"/>
<accession>A0A0A9W4F4</accession>
<keyword evidence="4 6" id="KW-1133">Transmembrane helix</keyword>
<dbReference type="EMBL" id="GBHO01041307">
    <property type="protein sequence ID" value="JAG02297.1"/>
    <property type="molecule type" value="Transcribed_RNA"/>
</dbReference>
<evidence type="ECO:0000256" key="2">
    <source>
        <dbReference type="ARBA" id="ARBA00007230"/>
    </source>
</evidence>
<evidence type="ECO:0000313" key="8">
    <source>
        <dbReference type="EMBL" id="JAG02297.1"/>
    </source>
</evidence>
<dbReference type="GO" id="GO:0015095">
    <property type="term" value="F:magnesium ion transmembrane transporter activity"/>
    <property type="evidence" value="ECO:0007669"/>
    <property type="project" value="InterPro"/>
</dbReference>
<evidence type="ECO:0000256" key="6">
    <source>
        <dbReference type="SAM" id="Phobius"/>
    </source>
</evidence>
<dbReference type="EMBL" id="GBHO01041308">
    <property type="protein sequence ID" value="JAG02296.1"/>
    <property type="molecule type" value="Transcribed_RNA"/>
</dbReference>
<organism evidence="7">
    <name type="scientific">Lygus hesperus</name>
    <name type="common">Western plant bug</name>
    <dbReference type="NCBI Taxonomy" id="30085"/>
    <lineage>
        <taxon>Eukaryota</taxon>
        <taxon>Metazoa</taxon>
        <taxon>Ecdysozoa</taxon>
        <taxon>Arthropoda</taxon>
        <taxon>Hexapoda</taxon>
        <taxon>Insecta</taxon>
        <taxon>Pterygota</taxon>
        <taxon>Neoptera</taxon>
        <taxon>Paraneoptera</taxon>
        <taxon>Hemiptera</taxon>
        <taxon>Heteroptera</taxon>
        <taxon>Panheteroptera</taxon>
        <taxon>Cimicomorpha</taxon>
        <taxon>Miridae</taxon>
        <taxon>Mirini</taxon>
        <taxon>Lygus</taxon>
    </lineage>
</organism>
<sequence length="152" mass="16739">RMLAVCILGEGINDSLSTAQGTFFIIVGAILLLIFSPHSNQDFTVHDIGDFLLAPLFLYSSLFIVLVITVLLYLQSRFTRSTFICIFLASIFSNLASMFSKASAHIVKTAMVSPARGPSATIAHMFSITAFLTLLLNPVVFTVFFFSFFFGF</sequence>
<evidence type="ECO:0000256" key="4">
    <source>
        <dbReference type="ARBA" id="ARBA00022989"/>
    </source>
</evidence>
<name>A0A0A9W4F4_LYGHE</name>
<keyword evidence="5 6" id="KW-0472">Membrane</keyword>
<dbReference type="Pfam" id="PF05653">
    <property type="entry name" value="Mg_trans_NIPA"/>
    <property type="match status" value="1"/>
</dbReference>
<evidence type="ECO:0000256" key="1">
    <source>
        <dbReference type="ARBA" id="ARBA00004141"/>
    </source>
</evidence>
<feature type="transmembrane region" description="Helical" evidence="6">
    <location>
        <begin position="21"/>
        <end position="39"/>
    </location>
</feature>
<protein>
    <submittedName>
        <fullName evidence="7">NIPA-like protein 3</fullName>
    </submittedName>
</protein>
<feature type="transmembrane region" description="Helical" evidence="6">
    <location>
        <begin position="51"/>
        <end position="74"/>
    </location>
</feature>
<reference evidence="7" key="2">
    <citation type="submission" date="2014-07" db="EMBL/GenBank/DDBJ databases">
        <authorList>
            <person name="Hull J."/>
        </authorList>
    </citation>
    <scope>NUCLEOTIDE SEQUENCE</scope>
</reference>
<feature type="transmembrane region" description="Helical" evidence="6">
    <location>
        <begin position="122"/>
        <end position="150"/>
    </location>
</feature>
<gene>
    <name evidence="7" type="primary">Nipal3_1</name>
    <name evidence="8" type="synonym">Nipal3_0</name>
    <name evidence="8" type="ORF">CM83_13768</name>
    <name evidence="7" type="ORF">CM83_13771</name>
</gene>
<keyword evidence="3 6" id="KW-0812">Transmembrane</keyword>
<comment type="subcellular location">
    <subcellularLocation>
        <location evidence="1">Membrane</location>
        <topology evidence="1">Multi-pass membrane protein</topology>
    </subcellularLocation>
</comment>